<accession>A0A9W8NWL3</accession>
<comment type="caution">
    <text evidence="3">The sequence shown here is derived from an EMBL/GenBank/DDBJ whole genome shotgun (WGS) entry which is preliminary data.</text>
</comment>
<feature type="region of interest" description="Disordered" evidence="1">
    <location>
        <begin position="330"/>
        <end position="355"/>
    </location>
</feature>
<reference evidence="3 4" key="1">
    <citation type="journal article" date="2023" name="Proc. Natl. Acad. Sci. U.S.A.">
        <title>A global phylogenomic analysis of the shiitake genus Lentinula.</title>
        <authorList>
            <person name="Sierra-Patev S."/>
            <person name="Min B."/>
            <person name="Naranjo-Ortiz M."/>
            <person name="Looney B."/>
            <person name="Konkel Z."/>
            <person name="Slot J.C."/>
            <person name="Sakamoto Y."/>
            <person name="Steenwyk J.L."/>
            <person name="Rokas A."/>
            <person name="Carro J."/>
            <person name="Camarero S."/>
            <person name="Ferreira P."/>
            <person name="Molpeceres G."/>
            <person name="Ruiz-Duenas F.J."/>
            <person name="Serrano A."/>
            <person name="Henrissat B."/>
            <person name="Drula E."/>
            <person name="Hughes K.W."/>
            <person name="Mata J.L."/>
            <person name="Ishikawa N.K."/>
            <person name="Vargas-Isla R."/>
            <person name="Ushijima S."/>
            <person name="Smith C.A."/>
            <person name="Donoghue J."/>
            <person name="Ahrendt S."/>
            <person name="Andreopoulos W."/>
            <person name="He G."/>
            <person name="LaButti K."/>
            <person name="Lipzen A."/>
            <person name="Ng V."/>
            <person name="Riley R."/>
            <person name="Sandor L."/>
            <person name="Barry K."/>
            <person name="Martinez A.T."/>
            <person name="Xiao Y."/>
            <person name="Gibbons J.G."/>
            <person name="Terashima K."/>
            <person name="Grigoriev I.V."/>
            <person name="Hibbett D."/>
        </authorList>
    </citation>
    <scope>NUCLEOTIDE SEQUENCE [LARGE SCALE GENOMIC DNA]</scope>
    <source>
        <strain evidence="3 4">TFB7810</strain>
    </source>
</reference>
<protein>
    <submittedName>
        <fullName evidence="3">Uncharacterized protein</fullName>
    </submittedName>
</protein>
<feature type="transmembrane region" description="Helical" evidence="2">
    <location>
        <begin position="12"/>
        <end position="36"/>
    </location>
</feature>
<name>A0A9W8NWL3_9AGAR</name>
<feature type="transmembrane region" description="Helical" evidence="2">
    <location>
        <begin position="48"/>
        <end position="72"/>
    </location>
</feature>
<organism evidence="3 4">
    <name type="scientific">Lentinula detonsa</name>
    <dbReference type="NCBI Taxonomy" id="2804962"/>
    <lineage>
        <taxon>Eukaryota</taxon>
        <taxon>Fungi</taxon>
        <taxon>Dikarya</taxon>
        <taxon>Basidiomycota</taxon>
        <taxon>Agaricomycotina</taxon>
        <taxon>Agaricomycetes</taxon>
        <taxon>Agaricomycetidae</taxon>
        <taxon>Agaricales</taxon>
        <taxon>Marasmiineae</taxon>
        <taxon>Omphalotaceae</taxon>
        <taxon>Lentinula</taxon>
    </lineage>
</organism>
<dbReference type="EMBL" id="JANVFU010000011">
    <property type="protein sequence ID" value="KAJ3742197.1"/>
    <property type="molecule type" value="Genomic_DNA"/>
</dbReference>
<dbReference type="AlphaFoldDB" id="A0A9W8NWL3"/>
<evidence type="ECO:0000256" key="2">
    <source>
        <dbReference type="SAM" id="Phobius"/>
    </source>
</evidence>
<proteinExistence type="predicted"/>
<evidence type="ECO:0000313" key="3">
    <source>
        <dbReference type="EMBL" id="KAJ3742197.1"/>
    </source>
</evidence>
<evidence type="ECO:0000313" key="4">
    <source>
        <dbReference type="Proteomes" id="UP001142393"/>
    </source>
</evidence>
<keyword evidence="2" id="KW-0812">Transmembrane</keyword>
<dbReference type="PROSITE" id="PS51257">
    <property type="entry name" value="PROKAR_LIPOPROTEIN"/>
    <property type="match status" value="1"/>
</dbReference>
<evidence type="ECO:0000256" key="1">
    <source>
        <dbReference type="SAM" id="MobiDB-lite"/>
    </source>
</evidence>
<keyword evidence="4" id="KW-1185">Reference proteome</keyword>
<keyword evidence="2" id="KW-0472">Membrane</keyword>
<feature type="transmembrane region" description="Helical" evidence="2">
    <location>
        <begin position="78"/>
        <end position="97"/>
    </location>
</feature>
<gene>
    <name evidence="3" type="ORF">DFH05DRAFT_292151</name>
</gene>
<keyword evidence="2" id="KW-1133">Transmembrane helix</keyword>
<sequence>MFLRVLSIFKAIRAFVFAICMTLSIGCATVLSIFLLRQWSDFDLMSRIIVVILTVVHSLGAILLYLMIVVQFKVLLDAARVSIYLLFVLCGALLLVFGRARLPCSNSGIGNICGQSTLFIAIASFTISGFLLFYSVALAIIAHTIPRPLLVKAPSDIVEEGLTSISSRTNLITPTEKIRLSRDEIDMDKRTHGLERHRAPRPLDFTKHSERAELAPVFNYTVTSSPTTTSSLSTPMSSGMSYKPPLIQHPYAVSEPLYSRDSPLPSAYFSRPATPLIRNALSQSSTLHSYSLRAGYPERPSIVPSMSNESVQSSRSLNKAVTYGARPLESRFPELTRSGSAQSAPPDLGVSQIPPLTDHPLPNPFQDPISRVTTPSASSTISSGWQAPTGLPTVSLSFGRRGFPLPPSNNLTTWSQYTSDYLKLHTSNQSQSPPSTPLSLRPGVDVKSKRFAPPVVVPRRPLSFGSIAASLHSTNLPSPPTPAARLLPHPRLQAHLELVSSQDAAVPGSTEFILGMNPIGTTTPTSAKTSRSQFLPTDIPDWLASGHRT</sequence>
<dbReference type="Proteomes" id="UP001142393">
    <property type="component" value="Unassembled WGS sequence"/>
</dbReference>
<feature type="transmembrane region" description="Helical" evidence="2">
    <location>
        <begin position="118"/>
        <end position="142"/>
    </location>
</feature>